<dbReference type="Proteomes" id="UP000262272">
    <property type="component" value="Segment"/>
</dbReference>
<protein>
    <submittedName>
        <fullName evidence="1">Minor tail protein</fullName>
    </submittedName>
</protein>
<dbReference type="EMBL" id="MH669000">
    <property type="protein sequence ID" value="AXQ60646.1"/>
    <property type="molecule type" value="Genomic_DNA"/>
</dbReference>
<evidence type="ECO:0000313" key="1">
    <source>
        <dbReference type="EMBL" id="AXQ60646.1"/>
    </source>
</evidence>
<name>A0A385DMX2_9CAUD</name>
<sequence>MIAGVHDERRAASLILRDRYGHTDLYKIDILSADTPRGPQGVTLGSKLSGLWKVPTETPLEQWAYQEGATPSAMPRKNERRPKATLITYAKTFDEYRNIETLLWSVLHTDYDCFLRLYFPPPHGWRELRIRLLKEPVDDTEEVHGRRLTMAWPVELLAWDPFWFSAPYTFEFTRDNQGAGLPYMTPVGGGIYEIDVPWSNPTDQFGWAEWNSGELTAATETWSFPDGDSGTLIKLPPLSGAAKTFWLQTNPTKPQLWTKVPAQDWARMSMKGNGVFTKPLFPNTPDTRTVKVRLQGGHAGSRMMLTIPRRWDRPIGGQLPLVAQAVSH</sequence>
<keyword evidence="2" id="KW-1185">Reference proteome</keyword>
<dbReference type="RefSeq" id="YP_010002507.1">
    <property type="nucleotide sequence ID" value="NC_053245.1"/>
</dbReference>
<dbReference type="KEGG" id="vg:63027058"/>
<proteinExistence type="predicted"/>
<evidence type="ECO:0000313" key="2">
    <source>
        <dbReference type="Proteomes" id="UP000262272"/>
    </source>
</evidence>
<accession>A0A385DMX2</accession>
<gene>
    <name evidence="1" type="primary">30</name>
    <name evidence="1" type="ORF">SEA_ALI17_30</name>
</gene>
<dbReference type="GeneID" id="63027058"/>
<reference evidence="1 2" key="1">
    <citation type="submission" date="2018-07" db="EMBL/GenBank/DDBJ databases">
        <authorList>
            <person name="Celious N.A."/>
            <person name="Jones R.M."/>
            <person name="Banks M.D."/>
            <person name="Grant A."/>
            <person name="McCray S.R."/>
            <person name="Melton Z.A."/>
            <person name="Mitchell A.N."/>
            <person name="Smalls C.A."/>
            <person name="Postiglione A.E."/>
            <person name="Patwardhan S."/>
            <person name="Newman R.H."/>
            <person name="Coomans R.J."/>
            <person name="Warner M.H."/>
            <person name="Garlena R.A."/>
            <person name="Russell D.A."/>
            <person name="Pope W.H."/>
            <person name="Jacobs-Sera D."/>
            <person name="Hatfull G.F."/>
        </authorList>
    </citation>
    <scope>NUCLEOTIDE SEQUENCE [LARGE SCALE GENOMIC DNA]</scope>
</reference>
<organism evidence="1 2">
    <name type="scientific">Gordonia phage Ali17</name>
    <dbReference type="NCBI Taxonomy" id="2301561"/>
    <lineage>
        <taxon>Viruses</taxon>
        <taxon>Duplodnaviria</taxon>
        <taxon>Heunggongvirae</taxon>
        <taxon>Uroviricota</taxon>
        <taxon>Caudoviricetes</taxon>
        <taxon>Stackebrandtviridae</taxon>
        <taxon>Schenleyvirinae</taxon>
        <taxon>Leonardvirus</taxon>
        <taxon>Leonardvirus ali17</taxon>
    </lineage>
</organism>